<dbReference type="AlphaFoldDB" id="A4X275"/>
<proteinExistence type="predicted"/>
<evidence type="ECO:0000313" key="2">
    <source>
        <dbReference type="Proteomes" id="UP000000235"/>
    </source>
</evidence>
<protein>
    <recommendedName>
        <fullName evidence="3">DUF4259 domain-containing protein</fullName>
    </recommendedName>
</protein>
<dbReference type="eggNOG" id="ENOG5033DI3">
    <property type="taxonomic scope" value="Bacteria"/>
</dbReference>
<dbReference type="HOGENOM" id="CLU_128239_0_0_11"/>
<dbReference type="Proteomes" id="UP000000235">
    <property type="component" value="Chromosome"/>
</dbReference>
<accession>A4X275</accession>
<reference evidence="2" key="1">
    <citation type="journal article" date="2007" name="Proc. Natl. Acad. Sci. U.S.A.">
        <title>Genome sequencing reveals complex secondary metabolome in the marine actinomycete Salinispora tropica.</title>
        <authorList>
            <person name="Udwary D.W."/>
            <person name="Zeigler L."/>
            <person name="Asolkar R.N."/>
            <person name="Singan V."/>
            <person name="Lapidus A."/>
            <person name="Fenical W."/>
            <person name="Jensen P.R."/>
            <person name="Moore B.S."/>
        </authorList>
    </citation>
    <scope>NUCLEOTIDE SEQUENCE [LARGE SCALE GENOMIC DNA]</scope>
    <source>
        <strain evidence="2">ATCC BAA-916 / DSM 44818 / CNB-440</strain>
    </source>
</reference>
<gene>
    <name evidence="1" type="ordered locus">Strop_0490</name>
</gene>
<dbReference type="InterPro" id="IPR025355">
    <property type="entry name" value="DUF4259"/>
</dbReference>
<evidence type="ECO:0000313" key="1">
    <source>
        <dbReference type="EMBL" id="ABP52975.1"/>
    </source>
</evidence>
<organism evidence="1 2">
    <name type="scientific">Salinispora tropica (strain ATCC BAA-916 / DSM 44818 / JCM 13857 / NBRC 105044 / CNB-440)</name>
    <dbReference type="NCBI Taxonomy" id="369723"/>
    <lineage>
        <taxon>Bacteria</taxon>
        <taxon>Bacillati</taxon>
        <taxon>Actinomycetota</taxon>
        <taxon>Actinomycetes</taxon>
        <taxon>Micromonosporales</taxon>
        <taxon>Micromonosporaceae</taxon>
        <taxon>Salinispora</taxon>
    </lineage>
</organism>
<dbReference type="KEGG" id="stp:Strop_0490"/>
<sequence>MPGAAALPCTRYGESKGSIMGAWGPGPFDNDTACDWGYELDDAVRADRVAVLRSALIAAADQSGHLGHTEAAEAVGAAAIVAAFQPGGPPLDPIYSPDCLRADGLDVPPELVDLAARALDRVMGGDSEWRELWAEAGRLDDVTAVLAPIRASLT</sequence>
<name>A4X275_SALTO</name>
<dbReference type="Pfam" id="PF14078">
    <property type="entry name" value="DUF4259"/>
    <property type="match status" value="1"/>
</dbReference>
<keyword evidence="2" id="KW-1185">Reference proteome</keyword>
<evidence type="ECO:0008006" key="3">
    <source>
        <dbReference type="Google" id="ProtNLM"/>
    </source>
</evidence>
<dbReference type="EMBL" id="CP000667">
    <property type="protein sequence ID" value="ABP52975.1"/>
    <property type="molecule type" value="Genomic_DNA"/>
</dbReference>